<dbReference type="Gene3D" id="3.30.160.60">
    <property type="entry name" value="Classic Zinc Finger"/>
    <property type="match status" value="1"/>
</dbReference>
<name>A0A9N9X717_DIABA</name>
<dbReference type="Proteomes" id="UP001153709">
    <property type="component" value="Chromosome 2"/>
</dbReference>
<dbReference type="PROSITE" id="PS00028">
    <property type="entry name" value="ZINC_FINGER_C2H2_1"/>
    <property type="match status" value="1"/>
</dbReference>
<keyword evidence="3" id="KW-1185">Reference proteome</keyword>
<dbReference type="EMBL" id="OU898277">
    <property type="protein sequence ID" value="CAG9829922.1"/>
    <property type="molecule type" value="Genomic_DNA"/>
</dbReference>
<organism evidence="2 3">
    <name type="scientific">Diabrotica balteata</name>
    <name type="common">Banded cucumber beetle</name>
    <dbReference type="NCBI Taxonomy" id="107213"/>
    <lineage>
        <taxon>Eukaryota</taxon>
        <taxon>Metazoa</taxon>
        <taxon>Ecdysozoa</taxon>
        <taxon>Arthropoda</taxon>
        <taxon>Hexapoda</taxon>
        <taxon>Insecta</taxon>
        <taxon>Pterygota</taxon>
        <taxon>Neoptera</taxon>
        <taxon>Endopterygota</taxon>
        <taxon>Coleoptera</taxon>
        <taxon>Polyphaga</taxon>
        <taxon>Cucujiformia</taxon>
        <taxon>Chrysomeloidea</taxon>
        <taxon>Chrysomelidae</taxon>
        <taxon>Galerucinae</taxon>
        <taxon>Diabroticina</taxon>
        <taxon>Diabroticites</taxon>
        <taxon>Diabrotica</taxon>
    </lineage>
</organism>
<feature type="domain" description="C2H2-type" evidence="1">
    <location>
        <begin position="111"/>
        <end position="132"/>
    </location>
</feature>
<reference evidence="2" key="1">
    <citation type="submission" date="2022-01" db="EMBL/GenBank/DDBJ databases">
        <authorList>
            <person name="King R."/>
        </authorList>
    </citation>
    <scope>NUCLEOTIDE SEQUENCE</scope>
</reference>
<protein>
    <recommendedName>
        <fullName evidence="1">C2H2-type domain-containing protein</fullName>
    </recommendedName>
</protein>
<proteinExistence type="predicted"/>
<dbReference type="InterPro" id="IPR013087">
    <property type="entry name" value="Znf_C2H2_type"/>
</dbReference>
<evidence type="ECO:0000313" key="2">
    <source>
        <dbReference type="EMBL" id="CAG9829922.1"/>
    </source>
</evidence>
<dbReference type="AlphaFoldDB" id="A0A9N9X717"/>
<gene>
    <name evidence="2" type="ORF">DIABBA_LOCUS3677</name>
</gene>
<evidence type="ECO:0000313" key="3">
    <source>
        <dbReference type="Proteomes" id="UP001153709"/>
    </source>
</evidence>
<evidence type="ECO:0000259" key="1">
    <source>
        <dbReference type="PROSITE" id="PS00028"/>
    </source>
</evidence>
<accession>A0A9N9X717</accession>
<sequence length="178" mass="20632">MLYVTEDFCDYQENNQNHTNLPTSITLELLPPIKQESVIISTESARESLQESESTEDKFESSETELVAGVHFLSDDNNLSISLDPMDPDSYEKKKNEFLEYVVQEDGSVVCKRCGEVLASRTHWYRHKYKVHMVQANNKLVSPAPLLMCHHCKVYFKSRKGYRGHIAARYVILIMFFF</sequence>
<dbReference type="OrthoDB" id="19132at2759"/>